<evidence type="ECO:0000256" key="2">
    <source>
        <dbReference type="SAM" id="Phobius"/>
    </source>
</evidence>
<feature type="compositionally biased region" description="Polar residues" evidence="1">
    <location>
        <begin position="96"/>
        <end position="135"/>
    </location>
</feature>
<organism evidence="4 5">
    <name type="scientific">Chryseobacterium camelliae</name>
    <dbReference type="NCBI Taxonomy" id="1265445"/>
    <lineage>
        <taxon>Bacteria</taxon>
        <taxon>Pseudomonadati</taxon>
        <taxon>Bacteroidota</taxon>
        <taxon>Flavobacteriia</taxon>
        <taxon>Flavobacteriales</taxon>
        <taxon>Weeksellaceae</taxon>
        <taxon>Chryseobacterium group</taxon>
        <taxon>Chryseobacterium</taxon>
    </lineage>
</organism>
<keyword evidence="2" id="KW-0472">Membrane</keyword>
<dbReference type="InterPro" id="IPR011250">
    <property type="entry name" value="OMP/PagP_B-barrel"/>
</dbReference>
<evidence type="ECO:0000313" key="5">
    <source>
        <dbReference type="Proteomes" id="UP001225072"/>
    </source>
</evidence>
<sequence>MEDKWLNKLRDKVNDHDPQYEDDFWDAIEARIFPENNEKIVPVKKAPIIRLVTLAASVAACLLLFSVLFFLLKDNPSPSEKNSIASRNKTADKPSELQNESMSQDSQYPNDRQLLQATAPVSTGTPDIEENSSIGKESEEHFADKGTEPDQVNALSLGTSISNAKVPSVAIDDTVIRPDLTNTSPTQELVKAAEQNDEIITADKLIEDINIKRKILAKNKKPSIIKILGGSLLSAGIIPGAASVASGYASFNDTGFGSDPSSVDSPGSGYLDDIVVGNQNQQVSSTIRKNKALSVGISINTDISKKWSISSGVFYTKLSSTVNAGSDEYNYSTKQVVHYIGVPVQLNYRFINKPKFLLYVGAGGQADIALASKRTDKYEIAGEKFTENDPSYKPQSIRFSLAAAPGVEYRFNKNFGVYIEPGVRYFFPEKNEYGTNVEKNPVNFSLRTGLRYTINAKN</sequence>
<feature type="domain" description="Outer membrane protein beta-barrel" evidence="3">
    <location>
        <begin position="287"/>
        <end position="419"/>
    </location>
</feature>
<dbReference type="EMBL" id="JAUTAL010000001">
    <property type="protein sequence ID" value="MDQ1095239.1"/>
    <property type="molecule type" value="Genomic_DNA"/>
</dbReference>
<dbReference type="RefSeq" id="WP_307445825.1">
    <property type="nucleotide sequence ID" value="NZ_JAUTAL010000001.1"/>
</dbReference>
<accession>A0ABU0TDU2</accession>
<dbReference type="Gene3D" id="2.40.160.20">
    <property type="match status" value="1"/>
</dbReference>
<keyword evidence="5" id="KW-1185">Reference proteome</keyword>
<protein>
    <recommendedName>
        <fullName evidence="3">Outer membrane protein beta-barrel domain-containing protein</fullName>
    </recommendedName>
</protein>
<evidence type="ECO:0000256" key="1">
    <source>
        <dbReference type="SAM" id="MobiDB-lite"/>
    </source>
</evidence>
<comment type="caution">
    <text evidence="4">The sequence shown here is derived from an EMBL/GenBank/DDBJ whole genome shotgun (WGS) entry which is preliminary data.</text>
</comment>
<reference evidence="4 5" key="1">
    <citation type="submission" date="2023-07" db="EMBL/GenBank/DDBJ databases">
        <title>Functional and genomic diversity of the sorghum phyllosphere microbiome.</title>
        <authorList>
            <person name="Shade A."/>
        </authorList>
    </citation>
    <scope>NUCLEOTIDE SEQUENCE [LARGE SCALE GENOMIC DNA]</scope>
    <source>
        <strain evidence="4 5">SORGH_AS_1064</strain>
    </source>
</reference>
<gene>
    <name evidence="4" type="ORF">QE404_000386</name>
</gene>
<keyword evidence="2" id="KW-1133">Transmembrane helix</keyword>
<dbReference type="Proteomes" id="UP001225072">
    <property type="component" value="Unassembled WGS sequence"/>
</dbReference>
<evidence type="ECO:0000313" key="4">
    <source>
        <dbReference type="EMBL" id="MDQ1095239.1"/>
    </source>
</evidence>
<dbReference type="Pfam" id="PF13568">
    <property type="entry name" value="OMP_b-brl_2"/>
    <property type="match status" value="1"/>
</dbReference>
<feature type="compositionally biased region" description="Basic and acidic residues" evidence="1">
    <location>
        <begin position="136"/>
        <end position="148"/>
    </location>
</feature>
<feature type="compositionally biased region" description="Polar residues" evidence="1">
    <location>
        <begin position="77"/>
        <end position="88"/>
    </location>
</feature>
<feature type="region of interest" description="Disordered" evidence="1">
    <location>
        <begin position="77"/>
        <end position="150"/>
    </location>
</feature>
<dbReference type="SUPFAM" id="SSF56925">
    <property type="entry name" value="OMPA-like"/>
    <property type="match status" value="1"/>
</dbReference>
<dbReference type="InterPro" id="IPR025665">
    <property type="entry name" value="Beta-barrel_OMP_2"/>
</dbReference>
<name>A0ABU0TDU2_9FLAO</name>
<feature type="transmembrane region" description="Helical" evidence="2">
    <location>
        <begin position="48"/>
        <end position="72"/>
    </location>
</feature>
<keyword evidence="2" id="KW-0812">Transmembrane</keyword>
<proteinExistence type="predicted"/>
<evidence type="ECO:0000259" key="3">
    <source>
        <dbReference type="Pfam" id="PF13568"/>
    </source>
</evidence>